<sequence>MTLLFLFWHRGSLAGAHDFDSFTLAPDWAIWMGVFCKYSTHVASSLTLFGGLALILGKVSLCSDFIARVSSSVMFSPWVINDMLALHSVGLSTSRFYDVLSWICYCWLVHNLSC</sequence>
<gene>
    <name evidence="1" type="ORF">NC653_002167</name>
</gene>
<dbReference type="EMBL" id="JAQIZT010000001">
    <property type="protein sequence ID" value="KAJ7011993.1"/>
    <property type="molecule type" value="Genomic_DNA"/>
</dbReference>
<evidence type="ECO:0000313" key="2">
    <source>
        <dbReference type="Proteomes" id="UP001164929"/>
    </source>
</evidence>
<comment type="caution">
    <text evidence="1">The sequence shown here is derived from an EMBL/GenBank/DDBJ whole genome shotgun (WGS) entry which is preliminary data.</text>
</comment>
<organism evidence="1 2">
    <name type="scientific">Populus alba x Populus x berolinensis</name>
    <dbReference type="NCBI Taxonomy" id="444605"/>
    <lineage>
        <taxon>Eukaryota</taxon>
        <taxon>Viridiplantae</taxon>
        <taxon>Streptophyta</taxon>
        <taxon>Embryophyta</taxon>
        <taxon>Tracheophyta</taxon>
        <taxon>Spermatophyta</taxon>
        <taxon>Magnoliopsida</taxon>
        <taxon>eudicotyledons</taxon>
        <taxon>Gunneridae</taxon>
        <taxon>Pentapetalae</taxon>
        <taxon>rosids</taxon>
        <taxon>fabids</taxon>
        <taxon>Malpighiales</taxon>
        <taxon>Salicaceae</taxon>
        <taxon>Saliceae</taxon>
        <taxon>Populus</taxon>
    </lineage>
</organism>
<keyword evidence="2" id="KW-1185">Reference proteome</keyword>
<evidence type="ECO:0000313" key="1">
    <source>
        <dbReference type="EMBL" id="KAJ7011993.1"/>
    </source>
</evidence>
<dbReference type="Proteomes" id="UP001164929">
    <property type="component" value="Chromosome 1"/>
</dbReference>
<accession>A0AAD6WGH1</accession>
<reference evidence="1 2" key="1">
    <citation type="journal article" date="2023" name="Mol. Ecol. Resour.">
        <title>Chromosome-level genome assembly of a triploid poplar Populus alba 'Berolinensis'.</title>
        <authorList>
            <person name="Chen S."/>
            <person name="Yu Y."/>
            <person name="Wang X."/>
            <person name="Wang S."/>
            <person name="Zhang T."/>
            <person name="Zhou Y."/>
            <person name="He R."/>
            <person name="Meng N."/>
            <person name="Wang Y."/>
            <person name="Liu W."/>
            <person name="Liu Z."/>
            <person name="Liu J."/>
            <person name="Guo Q."/>
            <person name="Huang H."/>
            <person name="Sederoff R.R."/>
            <person name="Wang G."/>
            <person name="Qu G."/>
            <person name="Chen S."/>
        </authorList>
    </citation>
    <scope>NUCLEOTIDE SEQUENCE [LARGE SCALE GENOMIC DNA]</scope>
    <source>
        <strain evidence="1">SC-2020</strain>
    </source>
</reference>
<proteinExistence type="predicted"/>
<dbReference type="AlphaFoldDB" id="A0AAD6WGH1"/>
<protein>
    <submittedName>
        <fullName evidence="1">Uncharacterized protein</fullName>
    </submittedName>
</protein>
<name>A0AAD6WGH1_9ROSI</name>